<feature type="transmembrane region" description="Helical" evidence="1">
    <location>
        <begin position="98"/>
        <end position="119"/>
    </location>
</feature>
<keyword evidence="1" id="KW-0812">Transmembrane</keyword>
<feature type="transmembrane region" description="Helical" evidence="1">
    <location>
        <begin position="223"/>
        <end position="245"/>
    </location>
</feature>
<dbReference type="Pfam" id="PF02517">
    <property type="entry name" value="Rce1-like"/>
    <property type="match status" value="1"/>
</dbReference>
<feature type="domain" description="CAAX prenyl protease 2/Lysostaphin resistance protein A-like" evidence="2">
    <location>
        <begin position="139"/>
        <end position="235"/>
    </location>
</feature>
<evidence type="ECO:0000313" key="3">
    <source>
        <dbReference type="EMBL" id="MFC7316073.1"/>
    </source>
</evidence>
<dbReference type="InterPro" id="IPR003675">
    <property type="entry name" value="Rce1/LyrA-like_dom"/>
</dbReference>
<reference evidence="3 4" key="1">
    <citation type="journal article" date="2019" name="Int. J. Syst. Evol. Microbiol.">
        <title>The Global Catalogue of Microorganisms (GCM) 10K type strain sequencing project: providing services to taxonomists for standard genome sequencing and annotation.</title>
        <authorList>
            <consortium name="The Broad Institute Genomics Platform"/>
            <consortium name="The Broad Institute Genome Sequencing Center for Infectious Disease"/>
            <person name="Wu L."/>
            <person name="Ma J."/>
        </authorList>
    </citation>
    <scope>NUCLEOTIDE SEQUENCE [LARGE SCALE GENOMIC DNA]</scope>
    <source>
        <strain evidence="3 4">PSR21</strain>
    </source>
</reference>
<keyword evidence="4" id="KW-1185">Reference proteome</keyword>
<keyword evidence="3" id="KW-0378">Hydrolase</keyword>
<dbReference type="GO" id="GO:0080120">
    <property type="term" value="P:CAAX-box protein maturation"/>
    <property type="evidence" value="ECO:0007669"/>
    <property type="project" value="UniProtKB-ARBA"/>
</dbReference>
<keyword evidence="1" id="KW-1133">Transmembrane helix</keyword>
<dbReference type="AlphaFoldDB" id="A0ABD6A775"/>
<dbReference type="Proteomes" id="UP001596547">
    <property type="component" value="Unassembled WGS sequence"/>
</dbReference>
<comment type="caution">
    <text evidence="3">The sequence shown here is derived from an EMBL/GenBank/DDBJ whole genome shotgun (WGS) entry which is preliminary data.</text>
</comment>
<dbReference type="GeneID" id="79315052"/>
<sequence>MVVSSDAEQSYASRAVAVVAAVVLAVLGLGAGVGLVQVAAVVLRTAGVPITRGLSLLLSLVLVQGLGVLLVAGLYLWLSGRGLSFVGVRVPSKRDLVWVVSGYLLAIAANFAVGIVRFLSGVRSAENEVIGLVRPEPELLLVLIPASFLLIGPGEELLFRGIVQGRLRESFGPVVGVGLATLIFVVIHYPSLTGTPGGRAVYITGLALPALVFAVAYEATDNIVVPSLIHGAYNATLFGLAYVALKYAPAMEETAVLLALVPY</sequence>
<feature type="transmembrane region" description="Helical" evidence="1">
    <location>
        <begin position="139"/>
        <end position="159"/>
    </location>
</feature>
<feature type="transmembrane region" description="Helical" evidence="1">
    <location>
        <begin position="15"/>
        <end position="43"/>
    </location>
</feature>
<dbReference type="EMBL" id="JBHTBF010000001">
    <property type="protein sequence ID" value="MFC7316073.1"/>
    <property type="molecule type" value="Genomic_DNA"/>
</dbReference>
<evidence type="ECO:0000259" key="2">
    <source>
        <dbReference type="Pfam" id="PF02517"/>
    </source>
</evidence>
<evidence type="ECO:0000313" key="4">
    <source>
        <dbReference type="Proteomes" id="UP001596547"/>
    </source>
</evidence>
<keyword evidence="1" id="KW-0472">Membrane</keyword>
<organism evidence="3 4">
    <name type="scientific">Halomarina halobia</name>
    <dbReference type="NCBI Taxonomy" id="3033386"/>
    <lineage>
        <taxon>Archaea</taxon>
        <taxon>Methanobacteriati</taxon>
        <taxon>Methanobacteriota</taxon>
        <taxon>Stenosarchaea group</taxon>
        <taxon>Halobacteria</taxon>
        <taxon>Halobacteriales</taxon>
        <taxon>Natronomonadaceae</taxon>
        <taxon>Halomarina</taxon>
    </lineage>
</organism>
<evidence type="ECO:0000256" key="1">
    <source>
        <dbReference type="SAM" id="Phobius"/>
    </source>
</evidence>
<name>A0ABD6A775_9EURY</name>
<dbReference type="EC" id="3.4.-.-" evidence="3"/>
<dbReference type="GO" id="GO:0004175">
    <property type="term" value="F:endopeptidase activity"/>
    <property type="evidence" value="ECO:0007669"/>
    <property type="project" value="UniProtKB-ARBA"/>
</dbReference>
<dbReference type="RefSeq" id="WP_276305471.1">
    <property type="nucleotide sequence ID" value="NZ_CP119992.1"/>
</dbReference>
<proteinExistence type="predicted"/>
<feature type="transmembrane region" description="Helical" evidence="1">
    <location>
        <begin position="171"/>
        <end position="189"/>
    </location>
</feature>
<gene>
    <name evidence="3" type="ORF">ACFQPE_04585</name>
</gene>
<feature type="transmembrane region" description="Helical" evidence="1">
    <location>
        <begin position="55"/>
        <end position="78"/>
    </location>
</feature>
<protein>
    <submittedName>
        <fullName evidence="3">CPBP family intramembrane glutamic endopeptidase</fullName>
        <ecNumber evidence="3">3.4.-.-</ecNumber>
    </submittedName>
</protein>
<accession>A0ABD6A775</accession>
<feature type="transmembrane region" description="Helical" evidence="1">
    <location>
        <begin position="201"/>
        <end position="217"/>
    </location>
</feature>